<dbReference type="InterPro" id="IPR050188">
    <property type="entry name" value="RluA_PseudoU_synthase"/>
</dbReference>
<evidence type="ECO:0000313" key="9">
    <source>
        <dbReference type="Proteomes" id="UP000887116"/>
    </source>
</evidence>
<dbReference type="SUPFAM" id="SSF55174">
    <property type="entry name" value="Alpha-L RNA-binding motif"/>
    <property type="match status" value="1"/>
</dbReference>
<keyword evidence="2 5" id="KW-0413">Isomerase</keyword>
<evidence type="ECO:0000313" key="8">
    <source>
        <dbReference type="EMBL" id="GFR25180.1"/>
    </source>
</evidence>
<dbReference type="GO" id="GO:0003723">
    <property type="term" value="F:RNA binding"/>
    <property type="evidence" value="ECO:0007669"/>
    <property type="project" value="UniProtKB-KW"/>
</dbReference>
<evidence type="ECO:0000259" key="6">
    <source>
        <dbReference type="SMART" id="SM00363"/>
    </source>
</evidence>
<comment type="caution">
    <text evidence="8">The sequence shown here is derived from an EMBL/GenBank/DDBJ whole genome shotgun (WGS) entry which is preliminary data.</text>
</comment>
<dbReference type="GO" id="GO:0009982">
    <property type="term" value="F:pseudouridine synthase activity"/>
    <property type="evidence" value="ECO:0007669"/>
    <property type="project" value="InterPro"/>
</dbReference>
<accession>A0A8X6LX31</accession>
<dbReference type="InterPro" id="IPR006225">
    <property type="entry name" value="PsdUridine_synth_RluC/D"/>
</dbReference>
<dbReference type="Proteomes" id="UP000887116">
    <property type="component" value="Unassembled WGS sequence"/>
</dbReference>
<dbReference type="GO" id="GO:0001522">
    <property type="term" value="P:pseudouridine synthesis"/>
    <property type="evidence" value="ECO:0007669"/>
    <property type="project" value="InterPro"/>
</dbReference>
<evidence type="ECO:0000256" key="2">
    <source>
        <dbReference type="ARBA" id="ARBA00023235"/>
    </source>
</evidence>
<dbReference type="Gene3D" id="3.10.290.10">
    <property type="entry name" value="RNA-binding S4 domain"/>
    <property type="match status" value="1"/>
</dbReference>
<dbReference type="CDD" id="cd00165">
    <property type="entry name" value="S4"/>
    <property type="match status" value="1"/>
</dbReference>
<dbReference type="AlphaFoldDB" id="A0A8X6LX31"/>
<dbReference type="PANTHER" id="PTHR21600">
    <property type="entry name" value="MITOCHONDRIAL RNA PSEUDOURIDINE SYNTHASE"/>
    <property type="match status" value="1"/>
</dbReference>
<organism evidence="8 9">
    <name type="scientific">Trichonephila clavata</name>
    <name type="common">Joro spider</name>
    <name type="synonym">Nephila clavata</name>
    <dbReference type="NCBI Taxonomy" id="2740835"/>
    <lineage>
        <taxon>Eukaryota</taxon>
        <taxon>Metazoa</taxon>
        <taxon>Ecdysozoa</taxon>
        <taxon>Arthropoda</taxon>
        <taxon>Chelicerata</taxon>
        <taxon>Arachnida</taxon>
        <taxon>Araneae</taxon>
        <taxon>Araneomorphae</taxon>
        <taxon>Entelegynae</taxon>
        <taxon>Araneoidea</taxon>
        <taxon>Nephilidae</taxon>
        <taxon>Trichonephila</taxon>
    </lineage>
</organism>
<dbReference type="EMBL" id="BMAO01025147">
    <property type="protein sequence ID" value="GFR00744.1"/>
    <property type="molecule type" value="Genomic_DNA"/>
</dbReference>
<keyword evidence="9" id="KW-1185">Reference proteome</keyword>
<sequence>MQTVDISIHPNKVMENIKTISVKDDNVRLDRYIRRIFPDLKQSVIEKSLRKGLIKVDDCKAKSSDRVNSGQTITLKHLNYIENANSDRKYNEKLVNLLRENILYEDEYILAINKPAGVIVQGGVKVKISMSDLLDQIREGETFKIVHRLDRDTSGVIIFARNANVARYLMEEFKGRRVKKTYLALTSGIPSKDSGTIDYPLVKKYVSGQEKVVVDENSPQNATTHFSIIARLKHNVAYLKLQPITGRTHQLRAHLAHINCPILGDGKYGGKKAFIDGVVNKIHLHSHSLSLKLPNNKEITITAPIPKHIEKSIEALFFD</sequence>
<evidence type="ECO:0000256" key="5">
    <source>
        <dbReference type="RuleBase" id="RU362028"/>
    </source>
</evidence>
<dbReference type="Gene3D" id="3.30.2350.10">
    <property type="entry name" value="Pseudouridine synthase"/>
    <property type="match status" value="1"/>
</dbReference>
<dbReference type="InterPro" id="IPR036986">
    <property type="entry name" value="S4_RNA-bd_sf"/>
</dbReference>
<feature type="active site" evidence="3">
    <location>
        <position position="150"/>
    </location>
</feature>
<comment type="function">
    <text evidence="5">Responsible for synthesis of pseudouridine from uracil.</text>
</comment>
<dbReference type="EC" id="5.4.99.-" evidence="5"/>
<dbReference type="InterPro" id="IPR020103">
    <property type="entry name" value="PsdUridine_synth_cat_dom_sf"/>
</dbReference>
<evidence type="ECO:0000313" key="7">
    <source>
        <dbReference type="EMBL" id="GFR00744.1"/>
    </source>
</evidence>
<evidence type="ECO:0000256" key="1">
    <source>
        <dbReference type="ARBA" id="ARBA00010876"/>
    </source>
</evidence>
<dbReference type="PROSITE" id="PS50889">
    <property type="entry name" value="S4"/>
    <property type="match status" value="1"/>
</dbReference>
<dbReference type="SUPFAM" id="SSF55120">
    <property type="entry name" value="Pseudouridine synthase"/>
    <property type="match status" value="1"/>
</dbReference>
<dbReference type="PROSITE" id="PS01129">
    <property type="entry name" value="PSI_RLU"/>
    <property type="match status" value="1"/>
</dbReference>
<dbReference type="SMART" id="SM00363">
    <property type="entry name" value="S4"/>
    <property type="match status" value="1"/>
</dbReference>
<dbReference type="EMBL" id="BMAO01018672">
    <property type="protein sequence ID" value="GFR25180.1"/>
    <property type="molecule type" value="Genomic_DNA"/>
</dbReference>
<dbReference type="InterPro" id="IPR002942">
    <property type="entry name" value="S4_RNA-bd"/>
</dbReference>
<dbReference type="InterPro" id="IPR006145">
    <property type="entry name" value="PsdUridine_synth_RsuA/RluA"/>
</dbReference>
<dbReference type="OrthoDB" id="418349at2759"/>
<comment type="similarity">
    <text evidence="1 5">Belongs to the pseudouridine synthase RluA family.</text>
</comment>
<protein>
    <recommendedName>
        <fullName evidence="5">Pseudouridine synthase</fullName>
        <ecNumber evidence="5">5.4.99.-</ecNumber>
    </recommendedName>
</protein>
<comment type="catalytic activity">
    <reaction evidence="5">
        <text>a uridine in RNA = a pseudouridine in RNA</text>
        <dbReference type="Rhea" id="RHEA:48348"/>
        <dbReference type="Rhea" id="RHEA-COMP:12068"/>
        <dbReference type="Rhea" id="RHEA-COMP:12069"/>
        <dbReference type="ChEBI" id="CHEBI:65314"/>
        <dbReference type="ChEBI" id="CHEBI:65315"/>
    </reaction>
</comment>
<keyword evidence="4" id="KW-0694">RNA-binding</keyword>
<dbReference type="Pfam" id="PF00849">
    <property type="entry name" value="PseudoU_synth_2"/>
    <property type="match status" value="1"/>
</dbReference>
<name>A0A8X6LX31_TRICU</name>
<reference evidence="8" key="1">
    <citation type="submission" date="2020-07" db="EMBL/GenBank/DDBJ databases">
        <title>Multicomponent nature underlies the extraordinary mechanical properties of spider dragline silk.</title>
        <authorList>
            <person name="Kono N."/>
            <person name="Nakamura H."/>
            <person name="Mori M."/>
            <person name="Yoshida Y."/>
            <person name="Ohtoshi R."/>
            <person name="Malay A.D."/>
            <person name="Moran D.A.P."/>
            <person name="Tomita M."/>
            <person name="Numata K."/>
            <person name="Arakawa K."/>
        </authorList>
    </citation>
    <scope>NUCLEOTIDE SEQUENCE</scope>
</reference>
<gene>
    <name evidence="8" type="primary">rluC</name>
    <name evidence="8" type="ORF">TNCT_190151</name>
    <name evidence="7" type="ORF">TNCT_269361</name>
</gene>
<evidence type="ECO:0000256" key="4">
    <source>
        <dbReference type="PROSITE-ProRule" id="PRU00182"/>
    </source>
</evidence>
<feature type="domain" description="RNA-binding S4" evidence="6">
    <location>
        <begin position="27"/>
        <end position="82"/>
    </location>
</feature>
<dbReference type="NCBIfam" id="TIGR00005">
    <property type="entry name" value="rluA_subfam"/>
    <property type="match status" value="1"/>
</dbReference>
<evidence type="ECO:0000256" key="3">
    <source>
        <dbReference type="PIRSR" id="PIRSR606225-1"/>
    </source>
</evidence>
<proteinExistence type="inferred from homology"/>
<dbReference type="CDD" id="cd02869">
    <property type="entry name" value="PseudoU_synth_RluA_like"/>
    <property type="match status" value="1"/>
</dbReference>
<dbReference type="InterPro" id="IPR006224">
    <property type="entry name" value="PsdUridine_synth_RluA-like_CS"/>
</dbReference>